<dbReference type="CDD" id="cd02620">
    <property type="entry name" value="Peptidase_C1A_CathepsinB"/>
    <property type="match status" value="1"/>
</dbReference>
<dbReference type="Pfam" id="PF00112">
    <property type="entry name" value="Peptidase_C1"/>
    <property type="match status" value="1"/>
</dbReference>
<keyword evidence="5" id="KW-1185">Reference proteome</keyword>
<dbReference type="InterPro" id="IPR000668">
    <property type="entry name" value="Peptidase_C1A_C"/>
</dbReference>
<keyword evidence="2" id="KW-0732">Signal</keyword>
<dbReference type="Gene3D" id="3.90.70.10">
    <property type="entry name" value="Cysteine proteinases"/>
    <property type="match status" value="1"/>
</dbReference>
<sequence>MFCLVVILLLLKIICNCELNAVENEHIEPLFEKLIEYVNQNPQFGWKAGINHRFISLKDIEKMFRKYSETENIRKKHIQTISHNSVNMVIPHSFDARYHWVNCSTIRQIHDESLCGADWAIATVDTISDRICIRSNGRISVQLSARDAISCGFSPGCFHGSELEVLVYWITYGIVTGGSYEDQSGCQPYPLPKCSHHPMSRFLDCNNITFEFPQCTNECQDSYNKTYNDDKFYGEKIYNVYGTQEDIQKEILMNGPVIASISVNTDFLVYKSGVYLPTPRSRNLGWITLRIIGWGHEGKIPYWLCANSWNEEWGDNGYVKVQRGVQAGYIESYIRAPIPKM</sequence>
<dbReference type="EMBL" id="JALJAT010000002">
    <property type="protein sequence ID" value="KAK4472883.1"/>
    <property type="molecule type" value="Genomic_DNA"/>
</dbReference>
<evidence type="ECO:0000313" key="5">
    <source>
        <dbReference type="Proteomes" id="UP001292079"/>
    </source>
</evidence>
<reference evidence="4" key="2">
    <citation type="journal article" date="2023" name="Infect Dis Poverty">
        <title>Chromosome-scale genome of the human blood fluke Schistosoma mekongi and its implications for public health.</title>
        <authorList>
            <person name="Zhou M."/>
            <person name="Xu L."/>
            <person name="Xu D."/>
            <person name="Chen W."/>
            <person name="Khan J."/>
            <person name="Hu Y."/>
            <person name="Huang H."/>
            <person name="Wei H."/>
            <person name="Zhang Y."/>
            <person name="Chusongsang P."/>
            <person name="Tanasarnprasert K."/>
            <person name="Hu X."/>
            <person name="Limpanont Y."/>
            <person name="Lv Z."/>
        </authorList>
    </citation>
    <scope>NUCLEOTIDE SEQUENCE</scope>
    <source>
        <strain evidence="4">LV_2022a</strain>
    </source>
</reference>
<comment type="caution">
    <text evidence="4">The sequence shown here is derived from an EMBL/GenBank/DDBJ whole genome shotgun (WGS) entry which is preliminary data.</text>
</comment>
<evidence type="ECO:0000256" key="2">
    <source>
        <dbReference type="SAM" id="SignalP"/>
    </source>
</evidence>
<dbReference type="PANTHER" id="PTHR12411">
    <property type="entry name" value="CYSTEINE PROTEASE FAMILY C1-RELATED"/>
    <property type="match status" value="1"/>
</dbReference>
<name>A0AAE2D646_SCHME</name>
<organism evidence="4 5">
    <name type="scientific">Schistosoma mekongi</name>
    <name type="common">Parasitic worm</name>
    <dbReference type="NCBI Taxonomy" id="38744"/>
    <lineage>
        <taxon>Eukaryota</taxon>
        <taxon>Metazoa</taxon>
        <taxon>Spiralia</taxon>
        <taxon>Lophotrochozoa</taxon>
        <taxon>Platyhelminthes</taxon>
        <taxon>Trematoda</taxon>
        <taxon>Digenea</taxon>
        <taxon>Strigeidida</taxon>
        <taxon>Schistosomatoidea</taxon>
        <taxon>Schistosomatidae</taxon>
        <taxon>Schistosoma</taxon>
    </lineage>
</organism>
<dbReference type="GO" id="GO:0008234">
    <property type="term" value="F:cysteine-type peptidase activity"/>
    <property type="evidence" value="ECO:0007669"/>
    <property type="project" value="InterPro"/>
</dbReference>
<dbReference type="SUPFAM" id="SSF54001">
    <property type="entry name" value="Cysteine proteinases"/>
    <property type="match status" value="1"/>
</dbReference>
<dbReference type="GO" id="GO:0006508">
    <property type="term" value="P:proteolysis"/>
    <property type="evidence" value="ECO:0007669"/>
    <property type="project" value="InterPro"/>
</dbReference>
<dbReference type="AlphaFoldDB" id="A0AAE2D646"/>
<evidence type="ECO:0000313" key="4">
    <source>
        <dbReference type="EMBL" id="KAK4472883.1"/>
    </source>
</evidence>
<gene>
    <name evidence="4" type="ORF">MN116_004092</name>
</gene>
<evidence type="ECO:0000256" key="1">
    <source>
        <dbReference type="ARBA" id="ARBA00008455"/>
    </source>
</evidence>
<dbReference type="InterPro" id="IPR025661">
    <property type="entry name" value="Pept_asp_AS"/>
</dbReference>
<feature type="signal peptide" evidence="2">
    <location>
        <begin position="1"/>
        <end position="17"/>
    </location>
</feature>
<protein>
    <recommendedName>
        <fullName evidence="3">Peptidase C1A papain C-terminal domain-containing protein</fullName>
    </recommendedName>
</protein>
<dbReference type="Proteomes" id="UP001292079">
    <property type="component" value="Unassembled WGS sequence"/>
</dbReference>
<dbReference type="InterPro" id="IPR038765">
    <property type="entry name" value="Papain-like_cys_pep_sf"/>
</dbReference>
<feature type="domain" description="Peptidase C1A papain C-terminal" evidence="3">
    <location>
        <begin position="90"/>
        <end position="338"/>
    </location>
</feature>
<dbReference type="InterPro" id="IPR013128">
    <property type="entry name" value="Peptidase_C1A"/>
</dbReference>
<reference evidence="4" key="1">
    <citation type="submission" date="2022-04" db="EMBL/GenBank/DDBJ databases">
        <authorList>
            <person name="Xu L."/>
            <person name="Lv Z."/>
        </authorList>
    </citation>
    <scope>NUCLEOTIDE SEQUENCE</scope>
    <source>
        <strain evidence="4">LV_2022a</strain>
    </source>
</reference>
<accession>A0AAE2D646</accession>
<comment type="similarity">
    <text evidence="1">Belongs to the peptidase C1 family.</text>
</comment>
<dbReference type="SMART" id="SM00645">
    <property type="entry name" value="Pept_C1"/>
    <property type="match status" value="1"/>
</dbReference>
<proteinExistence type="inferred from homology"/>
<dbReference type="PROSITE" id="PS00640">
    <property type="entry name" value="THIOL_PROTEASE_ASN"/>
    <property type="match status" value="1"/>
</dbReference>
<feature type="chain" id="PRO_5042213222" description="Peptidase C1A papain C-terminal domain-containing protein" evidence="2">
    <location>
        <begin position="18"/>
        <end position="341"/>
    </location>
</feature>
<evidence type="ECO:0000259" key="3">
    <source>
        <dbReference type="SMART" id="SM00645"/>
    </source>
</evidence>